<evidence type="ECO:0000256" key="2">
    <source>
        <dbReference type="ARBA" id="ARBA00009323"/>
    </source>
</evidence>
<comment type="caution">
    <text evidence="7">The sequence shown here is derived from an EMBL/GenBank/DDBJ whole genome shotgun (WGS) entry which is preliminary data.</text>
</comment>
<dbReference type="GO" id="GO:0000917">
    <property type="term" value="P:division septum assembly"/>
    <property type="evidence" value="ECO:0007669"/>
    <property type="project" value="UniProtKB-KW"/>
</dbReference>
<evidence type="ECO:0000313" key="7">
    <source>
        <dbReference type="EMBL" id="OZM71293.1"/>
    </source>
</evidence>
<dbReference type="InterPro" id="IPR038658">
    <property type="entry name" value="SsgB_sf"/>
</dbReference>
<dbReference type="Proteomes" id="UP000242444">
    <property type="component" value="Unassembled WGS sequence"/>
</dbReference>
<dbReference type="OrthoDB" id="3853096at2"/>
<dbReference type="RefSeq" id="WP_094864596.1">
    <property type="nucleotide sequence ID" value="NZ_NKYE01000014.1"/>
</dbReference>
<dbReference type="InterPro" id="IPR006776">
    <property type="entry name" value="SsgB"/>
</dbReference>
<evidence type="ECO:0000256" key="4">
    <source>
        <dbReference type="ARBA" id="ARBA00022969"/>
    </source>
</evidence>
<evidence type="ECO:0000256" key="1">
    <source>
        <dbReference type="ARBA" id="ARBA00004431"/>
    </source>
</evidence>
<gene>
    <name evidence="7" type="ORF">CFN78_21105</name>
</gene>
<proteinExistence type="inferred from homology"/>
<protein>
    <submittedName>
        <fullName evidence="7">Sporulation protein SsgA</fullName>
    </submittedName>
</protein>
<dbReference type="AlphaFoldDB" id="A0A263CYR0"/>
<dbReference type="GO" id="GO:0030435">
    <property type="term" value="P:sporulation resulting in formation of a cellular spore"/>
    <property type="evidence" value="ECO:0007669"/>
    <property type="project" value="UniProtKB-KW"/>
</dbReference>
<dbReference type="GO" id="GO:0030428">
    <property type="term" value="C:cell septum"/>
    <property type="evidence" value="ECO:0007669"/>
    <property type="project" value="UniProtKB-SubCell"/>
</dbReference>
<evidence type="ECO:0000256" key="5">
    <source>
        <dbReference type="ARBA" id="ARBA00023210"/>
    </source>
</evidence>
<dbReference type="EMBL" id="NKYE01000014">
    <property type="protein sequence ID" value="OZM71293.1"/>
    <property type="molecule type" value="Genomic_DNA"/>
</dbReference>
<keyword evidence="3" id="KW-0132">Cell division</keyword>
<organism evidence="7 8">
    <name type="scientific">Amycolatopsis antarctica</name>
    <dbReference type="NCBI Taxonomy" id="1854586"/>
    <lineage>
        <taxon>Bacteria</taxon>
        <taxon>Bacillati</taxon>
        <taxon>Actinomycetota</taxon>
        <taxon>Actinomycetes</taxon>
        <taxon>Pseudonocardiales</taxon>
        <taxon>Pseudonocardiaceae</taxon>
        <taxon>Amycolatopsis</taxon>
    </lineage>
</organism>
<dbReference type="Gene3D" id="2.30.31.20">
    <property type="entry name" value="Sporulation-specific cell division protein SsgB"/>
    <property type="match status" value="1"/>
</dbReference>
<comment type="similarity">
    <text evidence="2">Belongs to the SsgA family.</text>
</comment>
<keyword evidence="4" id="KW-0749">Sporulation</keyword>
<evidence type="ECO:0000313" key="8">
    <source>
        <dbReference type="Proteomes" id="UP000242444"/>
    </source>
</evidence>
<dbReference type="Pfam" id="PF04686">
    <property type="entry name" value="SsgA"/>
    <property type="match status" value="1"/>
</dbReference>
<accession>A0A263CYR0</accession>
<comment type="subcellular location">
    <subcellularLocation>
        <location evidence="1">Cell septum</location>
    </subcellularLocation>
</comment>
<keyword evidence="8" id="KW-1185">Reference proteome</keyword>
<sequence>MRHDHATVSATTILAQIAPPTPVVPVKAELGYDTRVPYAVTITCAPAGEDGRTVWELSRDLLVEGLDRAAGDGDVRVRRSPEEPECLLIEVRGGAAVFDASTHEVAEFLRLTFHTVPLGAEAEWIDLEGLVGKLLLGPG</sequence>
<evidence type="ECO:0000256" key="6">
    <source>
        <dbReference type="ARBA" id="ARBA00023306"/>
    </source>
</evidence>
<reference evidence="7 8" key="1">
    <citation type="submission" date="2017-07" db="EMBL/GenBank/DDBJ databases">
        <title>Amycolatopsis antarcticus sp. nov., isolated from the surface of an Antarcticus brown macroalga.</title>
        <authorList>
            <person name="Wang J."/>
            <person name="Leiva S."/>
            <person name="Huang J."/>
            <person name="Huang Y."/>
        </authorList>
    </citation>
    <scope>NUCLEOTIDE SEQUENCE [LARGE SCALE GENOMIC DNA]</scope>
    <source>
        <strain evidence="7 8">AU-G6</strain>
    </source>
</reference>
<keyword evidence="6" id="KW-0131">Cell cycle</keyword>
<keyword evidence="5" id="KW-0717">Septation</keyword>
<evidence type="ECO:0000256" key="3">
    <source>
        <dbReference type="ARBA" id="ARBA00022618"/>
    </source>
</evidence>
<dbReference type="InParanoid" id="A0A263CYR0"/>
<name>A0A263CYR0_9PSEU</name>